<dbReference type="Pfam" id="PF00567">
    <property type="entry name" value="TUDOR"/>
    <property type="match status" value="1"/>
</dbReference>
<dbReference type="Proteomes" id="UP000091820">
    <property type="component" value="Unassembled WGS sequence"/>
</dbReference>
<dbReference type="GO" id="GO:0051321">
    <property type="term" value="P:meiotic cell cycle"/>
    <property type="evidence" value="ECO:0007669"/>
    <property type="project" value="UniProtKB-KW"/>
</dbReference>
<keyword evidence="8" id="KW-0347">Helicase</keyword>
<dbReference type="InterPro" id="IPR007052">
    <property type="entry name" value="CS_dom"/>
</dbReference>
<keyword evidence="7" id="KW-0378">Hydrolase</keyword>
<organism evidence="17 18">
    <name type="scientific">Glossina brevipalpis</name>
    <dbReference type="NCBI Taxonomy" id="37001"/>
    <lineage>
        <taxon>Eukaryota</taxon>
        <taxon>Metazoa</taxon>
        <taxon>Ecdysozoa</taxon>
        <taxon>Arthropoda</taxon>
        <taxon>Hexapoda</taxon>
        <taxon>Insecta</taxon>
        <taxon>Pterygota</taxon>
        <taxon>Neoptera</taxon>
        <taxon>Endopterygota</taxon>
        <taxon>Diptera</taxon>
        <taxon>Brachycera</taxon>
        <taxon>Muscomorpha</taxon>
        <taxon>Hippoboscoidea</taxon>
        <taxon>Glossinidae</taxon>
        <taxon>Glossina</taxon>
    </lineage>
</organism>
<keyword evidence="6" id="KW-0221">Differentiation</keyword>
<keyword evidence="5" id="KW-0547">Nucleotide-binding</keyword>
<dbReference type="InterPro" id="IPR001650">
    <property type="entry name" value="Helicase_C-like"/>
</dbReference>
<keyword evidence="11" id="KW-0943">RNA-mediated gene silencing</keyword>
<dbReference type="SUPFAM" id="SSF63748">
    <property type="entry name" value="Tudor/PWWP/MBT"/>
    <property type="match status" value="1"/>
</dbReference>
<dbReference type="SUPFAM" id="SSF52540">
    <property type="entry name" value="P-loop containing nucleoside triphosphate hydrolases"/>
    <property type="match status" value="2"/>
</dbReference>
<evidence type="ECO:0000256" key="1">
    <source>
        <dbReference type="ARBA" id="ARBA00012552"/>
    </source>
</evidence>
<dbReference type="PROSITE" id="PS51203">
    <property type="entry name" value="CS"/>
    <property type="match status" value="1"/>
</dbReference>
<keyword evidence="9" id="KW-0067">ATP-binding</keyword>
<proteinExistence type="predicted"/>
<dbReference type="Gene3D" id="2.60.40.790">
    <property type="match status" value="1"/>
</dbReference>
<dbReference type="SMART" id="SM00487">
    <property type="entry name" value="DEXDc"/>
    <property type="match status" value="1"/>
</dbReference>
<dbReference type="InterPro" id="IPR014001">
    <property type="entry name" value="Helicase_ATP-bd"/>
</dbReference>
<keyword evidence="10" id="KW-0744">Spermatogenesis</keyword>
<sequence length="2041" mass="235526">MQREVSVIVTHFINPHMFWYHEVGEFAQFNELEQRLQVYKEKRAIGYRPKVGEKVAINFIAWNKVIRAEILCEAQWTNEYIVWASDYGFPFRTEKKHMRSLPINLTQKIDRIRCGGLINILPAESDYDYMEDKVVMTIKDNWRQNACTSFEKLLLDATSITFIDEFQSVDNRHWGNLVLVSYKGEIFDARDYLITNKYALEEKKRFKNITVKLNTIQIPSYFSNCGKLTMNINAMKSGRDNLFKVHGSADALVQQAIEDDRARNKRRNNFTDIKSISGQNTPTEIHDRSAPKSHVNINNYIGKKHSSDSIKLGAGTVKLPEAKYFDVKPALNPQITNSSSTRIEDDLSNHMLTNISSTISHKVPFDTPYSSEYTQYEQPLKLSHYTNSQESLIQSTHQLAKNLVNKEEEYICETTSNFRIRTNADKKNLKLKTIKMEDSGNIPTGSCVNIINRSEEFTNFQSVDLVMAPRDTDRSVRNKYSKDANHWHHKKTISFDKLSTRNSMNMKPNESHGSVRANTKSEETTQHNTIKCDFLLKPRKCPSMKCSPPLIVKKTTKDHSFKLVKDVNLPLATTYSITATTTTTSSKDCETRHELGPVKTQFDKIAKISEKPVAGKKLGDANVVNLTDTSFTFMEPNISSSLDLVHGKHDLISSNSRLLLENHVRSGREEIDIESLACNEQISSTIVVIKKKTMMPVIECEKKIETYESEVLAHSNVPLTRLKSLNDAHFLPMIHDEMLRMGRNKVYRIQTYAWLHLLRNNSLLIVNPTQSGKTWSYLPALCNNIYFDVSDLKPTYGPISIVLVASTKHVELIADLCRRLLRNLNDAVATTIVASFGLRNLTDTKIKLLNSCGVLIATPSSLLRLLNDNENDLFDAERLKRIVIDDMDLILSRASEDFEIALKTLFTMCKKTEAKTLAIQVIVTSRSWNDWFIKILRLLNHPLLLIGDFLEAAVYGKVELSIILRSKLEKNEVIRGFLQKYNESIYVNNRTMILCKKDDDVEEVIKYLQEYGYNGFGYYSYSTEEERRIINEWKYKISNQILVCIDAGLADLQIRNVQNLIHYSMPSSWTQFTTRFSVLQGSYDNFLINNFEKMLNYVDNTKKVRSLILLDEDNNEQLPRLVHFMRMHDQIVHPNIRAVAKSLLKAREEARICEGVQLCSDVLEFGECDEPHCIKRHEITSLDVVTEKDDIPMNGELRVHILQVFSPTHYAARLMEHKPIHSNEWSDVKYSREAVTFAVQLNLHYRDPNNTVQHWPPEIGDICVYKYLDVYRRVRILDMPPVPKNATVIQDSLELTLKLIDDGLVVPKARSCEIFFCDPKFKDFPCQAIDIRLMNMVPYDNERVWDSMATDQVRKWIRDDIKANQVVHVSVNFALASTIWINNLVVMEKMPTIDTYVQLIHLKMALIARKLALHYKGDRKSVRDIASEEGLLKIPLVELENRYNLDKNNKNRSENSTNFIKLSFSGLHMDSSATGVTKINGLKSKSQIQADAKNICEQRENMVDRGLELKEENWDTVSSHDKLESKTKTPNKFESRMDDKLDQCKESWSELSLNKLIKIEIGDESENGNWENLFVQLIDPDSMRKFNQLIEMIKEHVENTKANCNNDHRKNYDLQLLHNCIIKYNHLYLRAKLVCITTGNEINKCLYKFFLCDYACFINIKSEDLYKDCFYETSEAIVNFTPYQAIHCNLAGIQWNCHTKRFYVTKSYLYVRAVCDNSREIHNIMLQACCNLPINSYMVLLYECGEEDDFKHATLFNKILLDNAIAIADPETKHFLTIDFEKQEINEENSQHRDTIDKLVTFNELFECLQNCDELDVIEFMEFPGQEETSERPLRVSKEANELYKKTRSLDKINKLPEKTKSQEAEKLTLLSQDDCPIPSLKALHKCPQTTWHQTNCIIFLSIYAPDIKNYYLEVGSDELYFAADIHGEEHILILHLLGSIQPKLISHELRGLNVIVRLVKSICLNWPRLLINSTKVSWLTYNYAAVDVHEIDKVDHQPLLGYASEDGTDSDNDSEVDLFETYNHIENGVDDTDPFSKFFS</sequence>
<dbReference type="GO" id="GO:0005737">
    <property type="term" value="C:cytoplasm"/>
    <property type="evidence" value="ECO:0007669"/>
    <property type="project" value="UniProtKB-ARBA"/>
</dbReference>
<name>A0A1A9WKS7_9MUSC</name>
<feature type="region of interest" description="Disordered" evidence="14">
    <location>
        <begin position="501"/>
        <end position="523"/>
    </location>
</feature>
<dbReference type="GO" id="GO:0042078">
    <property type="term" value="P:germ-line stem cell division"/>
    <property type="evidence" value="ECO:0007669"/>
    <property type="project" value="TreeGrafter"/>
</dbReference>
<dbReference type="EnsemblMetazoa" id="GBRI023272-RA">
    <property type="protein sequence ID" value="GBRI023272-PA"/>
    <property type="gene ID" value="GBRI023272"/>
</dbReference>
<evidence type="ECO:0000259" key="16">
    <source>
        <dbReference type="PROSITE" id="PS51203"/>
    </source>
</evidence>
<keyword evidence="4" id="KW-0677">Repeat</keyword>
<dbReference type="GO" id="GO:0007283">
    <property type="term" value="P:spermatogenesis"/>
    <property type="evidence" value="ECO:0007669"/>
    <property type="project" value="UniProtKB-KW"/>
</dbReference>
<dbReference type="GO" id="GO:0016787">
    <property type="term" value="F:hydrolase activity"/>
    <property type="evidence" value="ECO:0007669"/>
    <property type="project" value="UniProtKB-KW"/>
</dbReference>
<feature type="domain" description="Helicase ATP-binding" evidence="15">
    <location>
        <begin position="754"/>
        <end position="946"/>
    </location>
</feature>
<dbReference type="PROSITE" id="PS51192">
    <property type="entry name" value="HELICASE_ATP_BIND_1"/>
    <property type="match status" value="1"/>
</dbReference>
<dbReference type="InterPro" id="IPR027417">
    <property type="entry name" value="P-loop_NTPase"/>
</dbReference>
<dbReference type="InterPro" id="IPR002999">
    <property type="entry name" value="Tudor"/>
</dbReference>
<dbReference type="STRING" id="37001.A0A1A9WKS7"/>
<evidence type="ECO:0000256" key="13">
    <source>
        <dbReference type="ARBA" id="ARBA00047984"/>
    </source>
</evidence>
<dbReference type="Gene3D" id="3.40.50.300">
    <property type="entry name" value="P-loop containing nucleotide triphosphate hydrolases"/>
    <property type="match status" value="2"/>
</dbReference>
<dbReference type="Gene3D" id="2.30.30.140">
    <property type="match status" value="3"/>
</dbReference>
<keyword evidence="12" id="KW-0469">Meiosis</keyword>
<dbReference type="GO" id="GO:0031047">
    <property type="term" value="P:regulatory ncRNA-mediated gene silencing"/>
    <property type="evidence" value="ECO:0007669"/>
    <property type="project" value="UniProtKB-KW"/>
</dbReference>
<dbReference type="VEuPathDB" id="VectorBase:GBRI023272"/>
<dbReference type="Gene3D" id="2.40.50.90">
    <property type="match status" value="2"/>
</dbReference>
<evidence type="ECO:0000256" key="11">
    <source>
        <dbReference type="ARBA" id="ARBA00023158"/>
    </source>
</evidence>
<evidence type="ECO:0000259" key="15">
    <source>
        <dbReference type="PROSITE" id="PS51192"/>
    </source>
</evidence>
<evidence type="ECO:0000256" key="5">
    <source>
        <dbReference type="ARBA" id="ARBA00022741"/>
    </source>
</evidence>
<dbReference type="GO" id="GO:0005524">
    <property type="term" value="F:ATP binding"/>
    <property type="evidence" value="ECO:0007669"/>
    <property type="project" value="UniProtKB-KW"/>
</dbReference>
<protein>
    <recommendedName>
        <fullName evidence="2">Probable ATP-dependent RNA helicase spindle-E</fullName>
        <ecNumber evidence="1">3.6.4.13</ecNumber>
    </recommendedName>
</protein>
<feature type="domain" description="CS" evidence="16">
    <location>
        <begin position="1885"/>
        <end position="1971"/>
    </location>
</feature>
<reference evidence="17" key="2">
    <citation type="submission" date="2020-05" db="UniProtKB">
        <authorList>
            <consortium name="EnsemblMetazoa"/>
        </authorList>
    </citation>
    <scope>IDENTIFICATION</scope>
    <source>
        <strain evidence="17">IAEA</strain>
    </source>
</reference>
<keyword evidence="18" id="KW-1185">Reference proteome</keyword>
<evidence type="ECO:0000256" key="7">
    <source>
        <dbReference type="ARBA" id="ARBA00022801"/>
    </source>
</evidence>
<dbReference type="InterPro" id="IPR008978">
    <property type="entry name" value="HSP20-like_chaperone"/>
</dbReference>
<keyword evidence="3" id="KW-0217">Developmental protein</keyword>
<evidence type="ECO:0000256" key="8">
    <source>
        <dbReference type="ARBA" id="ARBA00022806"/>
    </source>
</evidence>
<accession>A0A1A9WKS7</accession>
<evidence type="ECO:0000256" key="6">
    <source>
        <dbReference type="ARBA" id="ARBA00022782"/>
    </source>
</evidence>
<feature type="compositionally biased region" description="Polar residues" evidence="14">
    <location>
        <begin position="501"/>
        <end position="518"/>
    </location>
</feature>
<reference evidence="18" key="1">
    <citation type="submission" date="2014-03" db="EMBL/GenBank/DDBJ databases">
        <authorList>
            <person name="Aksoy S."/>
            <person name="Warren W."/>
            <person name="Wilson R.K."/>
        </authorList>
    </citation>
    <scope>NUCLEOTIDE SEQUENCE [LARGE SCALE GENOMIC DNA]</scope>
    <source>
        <strain evidence="18">IAEA</strain>
    </source>
</reference>
<comment type="catalytic activity">
    <reaction evidence="13">
        <text>ATP + H2O = ADP + phosphate + H(+)</text>
        <dbReference type="Rhea" id="RHEA:13065"/>
        <dbReference type="ChEBI" id="CHEBI:15377"/>
        <dbReference type="ChEBI" id="CHEBI:15378"/>
        <dbReference type="ChEBI" id="CHEBI:30616"/>
        <dbReference type="ChEBI" id="CHEBI:43474"/>
        <dbReference type="ChEBI" id="CHEBI:456216"/>
        <dbReference type="EC" id="3.6.4.13"/>
    </reaction>
</comment>
<dbReference type="InterPro" id="IPR011545">
    <property type="entry name" value="DEAD/DEAH_box_helicase_dom"/>
</dbReference>
<dbReference type="PANTHER" id="PTHR22655">
    <property type="entry name" value="ATP-DEPENDENT RNA HELICASE TDRD12-RELATED"/>
    <property type="match status" value="1"/>
</dbReference>
<dbReference type="PANTHER" id="PTHR22655:SF2">
    <property type="entry name" value="ATP-DEPENDENT RNA HELICASE TDRD12-RELATED"/>
    <property type="match status" value="1"/>
</dbReference>
<dbReference type="EC" id="3.6.4.13" evidence="1"/>
<dbReference type="Pfam" id="PF00271">
    <property type="entry name" value="Helicase_C"/>
    <property type="match status" value="1"/>
</dbReference>
<evidence type="ECO:0000256" key="3">
    <source>
        <dbReference type="ARBA" id="ARBA00022473"/>
    </source>
</evidence>
<dbReference type="SUPFAM" id="SSF49764">
    <property type="entry name" value="HSP20-like chaperones"/>
    <property type="match status" value="1"/>
</dbReference>
<dbReference type="InterPro" id="IPR035437">
    <property type="entry name" value="SNase_OB-fold_sf"/>
</dbReference>
<dbReference type="CDD" id="cd20435">
    <property type="entry name" value="Tudor_TDRD12_rpt2"/>
    <property type="match status" value="1"/>
</dbReference>
<evidence type="ECO:0000256" key="2">
    <source>
        <dbReference type="ARBA" id="ARBA00013352"/>
    </source>
</evidence>
<dbReference type="Pfam" id="PF00270">
    <property type="entry name" value="DEAD"/>
    <property type="match status" value="1"/>
</dbReference>
<evidence type="ECO:0000256" key="9">
    <source>
        <dbReference type="ARBA" id="ARBA00022840"/>
    </source>
</evidence>
<evidence type="ECO:0000256" key="4">
    <source>
        <dbReference type="ARBA" id="ARBA00022737"/>
    </source>
</evidence>
<evidence type="ECO:0000256" key="12">
    <source>
        <dbReference type="ARBA" id="ARBA00023254"/>
    </source>
</evidence>
<evidence type="ECO:0000313" key="17">
    <source>
        <dbReference type="EnsemblMetazoa" id="GBRI023272-PA"/>
    </source>
</evidence>
<evidence type="ECO:0000313" key="18">
    <source>
        <dbReference type="Proteomes" id="UP000091820"/>
    </source>
</evidence>
<evidence type="ECO:0000256" key="10">
    <source>
        <dbReference type="ARBA" id="ARBA00022871"/>
    </source>
</evidence>
<dbReference type="GO" id="GO:0003676">
    <property type="term" value="F:nucleic acid binding"/>
    <property type="evidence" value="ECO:0007669"/>
    <property type="project" value="InterPro"/>
</dbReference>
<evidence type="ECO:0000256" key="14">
    <source>
        <dbReference type="SAM" id="MobiDB-lite"/>
    </source>
</evidence>
<dbReference type="GO" id="GO:0003724">
    <property type="term" value="F:RNA helicase activity"/>
    <property type="evidence" value="ECO:0007669"/>
    <property type="project" value="UniProtKB-EC"/>
</dbReference>